<protein>
    <submittedName>
        <fullName evidence="13">G protein-coupled receptor 55a</fullName>
    </submittedName>
</protein>
<feature type="transmembrane region" description="Helical" evidence="11">
    <location>
        <begin position="216"/>
        <end position="243"/>
    </location>
</feature>
<dbReference type="GO" id="GO:0005886">
    <property type="term" value="C:plasma membrane"/>
    <property type="evidence" value="ECO:0007669"/>
    <property type="project" value="UniProtKB-SubCell"/>
</dbReference>
<evidence type="ECO:0000256" key="6">
    <source>
        <dbReference type="ARBA" id="ARBA00023136"/>
    </source>
</evidence>
<evidence type="ECO:0000256" key="1">
    <source>
        <dbReference type="ARBA" id="ARBA00004651"/>
    </source>
</evidence>
<dbReference type="AlphaFoldDB" id="A0A8C4RVN7"/>
<dbReference type="GO" id="GO:0007200">
    <property type="term" value="P:phospholipase C-activating G protein-coupled receptor signaling pathway"/>
    <property type="evidence" value="ECO:0007669"/>
    <property type="project" value="TreeGrafter"/>
</dbReference>
<dbReference type="PROSITE" id="PS00237">
    <property type="entry name" value="G_PROTEIN_RECEP_F1_1"/>
    <property type="match status" value="1"/>
</dbReference>
<evidence type="ECO:0000256" key="5">
    <source>
        <dbReference type="ARBA" id="ARBA00023040"/>
    </source>
</evidence>
<comment type="subcellular location">
    <subcellularLocation>
        <location evidence="1">Cell membrane</location>
        <topology evidence="1">Multi-pass membrane protein</topology>
    </subcellularLocation>
</comment>
<dbReference type="InterPro" id="IPR000276">
    <property type="entry name" value="GPCR_Rhodpsn"/>
</dbReference>
<evidence type="ECO:0000256" key="7">
    <source>
        <dbReference type="ARBA" id="ARBA00023170"/>
    </source>
</evidence>
<evidence type="ECO:0000256" key="9">
    <source>
        <dbReference type="ARBA" id="ARBA00023224"/>
    </source>
</evidence>
<dbReference type="Proteomes" id="UP000694620">
    <property type="component" value="Chromosome 2"/>
</dbReference>
<dbReference type="FunFam" id="1.20.1070.10:FF:000142">
    <property type="entry name" value="G protein-coupled receptor 55"/>
    <property type="match status" value="1"/>
</dbReference>
<dbReference type="Ensembl" id="ENSECRT00000008084.1">
    <property type="protein sequence ID" value="ENSECRP00000007958.1"/>
    <property type="gene ID" value="ENSECRG00000005306.1"/>
</dbReference>
<reference evidence="13" key="2">
    <citation type="submission" date="2025-08" db="UniProtKB">
        <authorList>
            <consortium name="Ensembl"/>
        </authorList>
    </citation>
    <scope>IDENTIFICATION</scope>
</reference>
<keyword evidence="5 10" id="KW-0297">G-protein coupled receptor</keyword>
<feature type="transmembrane region" description="Helical" evidence="11">
    <location>
        <begin position="258"/>
        <end position="280"/>
    </location>
</feature>
<evidence type="ECO:0000313" key="14">
    <source>
        <dbReference type="Proteomes" id="UP000694620"/>
    </source>
</evidence>
<evidence type="ECO:0000256" key="8">
    <source>
        <dbReference type="ARBA" id="ARBA00023180"/>
    </source>
</evidence>
<dbReference type="PANTHER" id="PTHR24232">
    <property type="entry name" value="G-PROTEIN COUPLED RECEPTOR"/>
    <property type="match status" value="1"/>
</dbReference>
<dbReference type="PRINTS" id="PR01157">
    <property type="entry name" value="P2YPURNOCPTR"/>
</dbReference>
<evidence type="ECO:0000256" key="4">
    <source>
        <dbReference type="ARBA" id="ARBA00022989"/>
    </source>
</evidence>
<name>A0A8C4RVN7_ERPCA</name>
<keyword evidence="14" id="KW-1185">Reference proteome</keyword>
<feature type="transmembrane region" description="Helical" evidence="11">
    <location>
        <begin position="91"/>
        <end position="109"/>
    </location>
</feature>
<reference evidence="13" key="3">
    <citation type="submission" date="2025-09" db="UniProtKB">
        <authorList>
            <consortium name="Ensembl"/>
        </authorList>
    </citation>
    <scope>IDENTIFICATION</scope>
</reference>
<keyword evidence="8" id="KW-0325">Glycoprotein</keyword>
<comment type="similarity">
    <text evidence="10">Belongs to the G-protein coupled receptor 1 family.</text>
</comment>
<proteinExistence type="inferred from homology"/>
<evidence type="ECO:0000256" key="11">
    <source>
        <dbReference type="SAM" id="Phobius"/>
    </source>
</evidence>
<evidence type="ECO:0000259" key="12">
    <source>
        <dbReference type="PROSITE" id="PS50262"/>
    </source>
</evidence>
<organism evidence="13 14">
    <name type="scientific">Erpetoichthys calabaricus</name>
    <name type="common">Rope fish</name>
    <name type="synonym">Calamoichthys calabaricus</name>
    <dbReference type="NCBI Taxonomy" id="27687"/>
    <lineage>
        <taxon>Eukaryota</taxon>
        <taxon>Metazoa</taxon>
        <taxon>Chordata</taxon>
        <taxon>Craniata</taxon>
        <taxon>Vertebrata</taxon>
        <taxon>Euteleostomi</taxon>
        <taxon>Actinopterygii</taxon>
        <taxon>Polypteriformes</taxon>
        <taxon>Polypteridae</taxon>
        <taxon>Erpetoichthys</taxon>
    </lineage>
</organism>
<reference evidence="13" key="1">
    <citation type="submission" date="2021-06" db="EMBL/GenBank/DDBJ databases">
        <authorList>
            <consortium name="Wellcome Sanger Institute Data Sharing"/>
        </authorList>
    </citation>
    <scope>NUCLEOTIDE SEQUENCE [LARGE SCALE GENOMIC DNA]</scope>
</reference>
<evidence type="ECO:0000313" key="13">
    <source>
        <dbReference type="Ensembl" id="ENSECRP00000007958.1"/>
    </source>
</evidence>
<keyword evidence="2" id="KW-1003">Cell membrane</keyword>
<dbReference type="SUPFAM" id="SSF81321">
    <property type="entry name" value="Family A G protein-coupled receptor-like"/>
    <property type="match status" value="1"/>
</dbReference>
<feature type="transmembrane region" description="Helical" evidence="11">
    <location>
        <begin position="20"/>
        <end position="40"/>
    </location>
</feature>
<sequence>MDMSVNGSISRPIQIFQIVVYTPTFMFGFILNICAIWILLTKIKKWTTLTIYLVNLILNDCLLLFTLPFKIHAYKVGMWSLGRLFCSFLESLHFVNIYGSILIITCIAFDRYLAIRHPFSARALRSPLKAALVCGVVWIILFSASTESYKNTSNRTSCFYGFSHELWKKLWLVLIIEVVFVGSAIIMTFCSVEIIRTLTDRNTKLDWHKLRNSKSIKIVLANLLTFLVCFIPYHVAVFVYFLVKNKVITSNSDTPRNIVIVTMCISSINCLLDALCYYFILKEHWKINSKDATAQREVHSSQDEQPKNKSLTEYNYCTLKWQKF</sequence>
<dbReference type="GO" id="GO:0004930">
    <property type="term" value="F:G protein-coupled receptor activity"/>
    <property type="evidence" value="ECO:0007669"/>
    <property type="project" value="UniProtKB-KW"/>
</dbReference>
<keyword evidence="4 11" id="KW-1133">Transmembrane helix</keyword>
<feature type="domain" description="G-protein coupled receptors family 1 profile" evidence="12">
    <location>
        <begin position="31"/>
        <end position="277"/>
    </location>
</feature>
<dbReference type="Pfam" id="PF00001">
    <property type="entry name" value="7tm_1"/>
    <property type="match status" value="1"/>
</dbReference>
<dbReference type="Gene3D" id="1.20.1070.10">
    <property type="entry name" value="Rhodopsin 7-helix transmembrane proteins"/>
    <property type="match status" value="1"/>
</dbReference>
<accession>A0A8C4RVN7</accession>
<dbReference type="PRINTS" id="PR00237">
    <property type="entry name" value="GPCRRHODOPSN"/>
</dbReference>
<keyword evidence="3 10" id="KW-0812">Transmembrane</keyword>
<dbReference type="GeneTree" id="ENSGT01040000240444"/>
<feature type="transmembrane region" description="Helical" evidence="11">
    <location>
        <begin position="52"/>
        <end position="71"/>
    </location>
</feature>
<dbReference type="GO" id="GO:0035025">
    <property type="term" value="P:positive regulation of Rho protein signal transduction"/>
    <property type="evidence" value="ECO:0007669"/>
    <property type="project" value="TreeGrafter"/>
</dbReference>
<dbReference type="PANTHER" id="PTHR24232:SF51">
    <property type="entry name" value="G-PROTEIN COUPLED RECEPTORS FAMILY 1 PROFILE DOMAIN-CONTAINING PROTEIN"/>
    <property type="match status" value="1"/>
</dbReference>
<dbReference type="PROSITE" id="PS50262">
    <property type="entry name" value="G_PROTEIN_RECEP_F1_2"/>
    <property type="match status" value="1"/>
</dbReference>
<evidence type="ECO:0000256" key="10">
    <source>
        <dbReference type="RuleBase" id="RU000688"/>
    </source>
</evidence>
<keyword evidence="6 11" id="KW-0472">Membrane</keyword>
<keyword evidence="9 10" id="KW-0807">Transducer</keyword>
<feature type="transmembrane region" description="Helical" evidence="11">
    <location>
        <begin position="170"/>
        <end position="195"/>
    </location>
</feature>
<evidence type="ECO:0000256" key="3">
    <source>
        <dbReference type="ARBA" id="ARBA00022692"/>
    </source>
</evidence>
<keyword evidence="7 10" id="KW-0675">Receptor</keyword>
<dbReference type="InterPro" id="IPR017452">
    <property type="entry name" value="GPCR_Rhodpsn_7TM"/>
</dbReference>
<evidence type="ECO:0000256" key="2">
    <source>
        <dbReference type="ARBA" id="ARBA00022475"/>
    </source>
</evidence>
<feature type="transmembrane region" description="Helical" evidence="11">
    <location>
        <begin position="130"/>
        <end position="150"/>
    </location>
</feature>